<dbReference type="Pfam" id="PF01037">
    <property type="entry name" value="AsnC_trans_reg"/>
    <property type="match status" value="1"/>
</dbReference>
<feature type="domain" description="HTH asnC-type" evidence="4">
    <location>
        <begin position="3"/>
        <end position="64"/>
    </location>
</feature>
<name>A0A1I5YRE6_9BACT</name>
<dbReference type="AlphaFoldDB" id="A0A1I5YRE6"/>
<dbReference type="InterPro" id="IPR011008">
    <property type="entry name" value="Dimeric_a/b-barrel"/>
</dbReference>
<dbReference type="InterPro" id="IPR019885">
    <property type="entry name" value="Tscrpt_reg_HTH_AsnC-type_CS"/>
</dbReference>
<organism evidence="5 6">
    <name type="scientific">Pseudarcicella hirudinis</name>
    <dbReference type="NCBI Taxonomy" id="1079859"/>
    <lineage>
        <taxon>Bacteria</taxon>
        <taxon>Pseudomonadati</taxon>
        <taxon>Bacteroidota</taxon>
        <taxon>Cytophagia</taxon>
        <taxon>Cytophagales</taxon>
        <taxon>Flectobacillaceae</taxon>
        <taxon>Pseudarcicella</taxon>
    </lineage>
</organism>
<proteinExistence type="predicted"/>
<evidence type="ECO:0000313" key="6">
    <source>
        <dbReference type="Proteomes" id="UP000199306"/>
    </source>
</evidence>
<keyword evidence="2" id="KW-0238">DNA-binding</keyword>
<dbReference type="GO" id="GO:0005829">
    <property type="term" value="C:cytosol"/>
    <property type="evidence" value="ECO:0007669"/>
    <property type="project" value="TreeGrafter"/>
</dbReference>
<dbReference type="EMBL" id="FOXH01000021">
    <property type="protein sequence ID" value="SFQ46828.1"/>
    <property type="molecule type" value="Genomic_DNA"/>
</dbReference>
<reference evidence="5 6" key="1">
    <citation type="submission" date="2016-10" db="EMBL/GenBank/DDBJ databases">
        <authorList>
            <person name="de Groot N.N."/>
        </authorList>
    </citation>
    <scope>NUCLEOTIDE SEQUENCE [LARGE SCALE GENOMIC DNA]</scope>
    <source>
        <strain evidence="6">E92,LMG 26720,CCM 7988</strain>
    </source>
</reference>
<keyword evidence="1" id="KW-0805">Transcription regulation</keyword>
<evidence type="ECO:0000256" key="3">
    <source>
        <dbReference type="ARBA" id="ARBA00023163"/>
    </source>
</evidence>
<dbReference type="GO" id="GO:0043200">
    <property type="term" value="P:response to amino acid"/>
    <property type="evidence" value="ECO:0007669"/>
    <property type="project" value="TreeGrafter"/>
</dbReference>
<dbReference type="InterPro" id="IPR036388">
    <property type="entry name" value="WH-like_DNA-bd_sf"/>
</dbReference>
<dbReference type="InterPro" id="IPR011991">
    <property type="entry name" value="ArsR-like_HTH"/>
</dbReference>
<dbReference type="OrthoDB" id="9800326at2"/>
<dbReference type="Pfam" id="PF13404">
    <property type="entry name" value="HTH_AsnC-type"/>
    <property type="match status" value="1"/>
</dbReference>
<dbReference type="SUPFAM" id="SSF54909">
    <property type="entry name" value="Dimeric alpha+beta barrel"/>
    <property type="match status" value="1"/>
</dbReference>
<dbReference type="Gene3D" id="3.30.70.920">
    <property type="match status" value="1"/>
</dbReference>
<evidence type="ECO:0000313" key="5">
    <source>
        <dbReference type="EMBL" id="SFQ46828.1"/>
    </source>
</evidence>
<dbReference type="STRING" id="1079859.SAMN04515674_1219"/>
<keyword evidence="3" id="KW-0804">Transcription</keyword>
<evidence type="ECO:0000256" key="1">
    <source>
        <dbReference type="ARBA" id="ARBA00023015"/>
    </source>
</evidence>
<dbReference type="InterPro" id="IPR000485">
    <property type="entry name" value="AsnC-type_HTH_dom"/>
</dbReference>
<dbReference type="InterPro" id="IPR019887">
    <property type="entry name" value="Tscrpt_reg_AsnC/Lrp_C"/>
</dbReference>
<dbReference type="PROSITE" id="PS00519">
    <property type="entry name" value="HTH_ASNC_1"/>
    <property type="match status" value="1"/>
</dbReference>
<dbReference type="FunFam" id="1.10.10.10:FF:000186">
    <property type="entry name" value="AsnC family transcriptional regulator"/>
    <property type="match status" value="1"/>
</dbReference>
<dbReference type="InterPro" id="IPR036390">
    <property type="entry name" value="WH_DNA-bd_sf"/>
</dbReference>
<sequence>MELDKINWSILTLLQENARLSFAEIGRNVGLSAPAVAERVLKLEESGIIKRFSVDLDFEKLGYSFKAIISFKVYTGKMQSFLKFISEMHEVYECNRVTGEHCLIMKLIVQKPNELENIINLFSDFGESTTSIVLSSPVEHKVFNQNKN</sequence>
<gene>
    <name evidence="5" type="ORF">SAMN04515674_1219</name>
</gene>
<dbReference type="InterPro" id="IPR019888">
    <property type="entry name" value="Tscrpt_reg_AsnC-like"/>
</dbReference>
<dbReference type="GO" id="GO:0043565">
    <property type="term" value="F:sequence-specific DNA binding"/>
    <property type="evidence" value="ECO:0007669"/>
    <property type="project" value="InterPro"/>
</dbReference>
<dbReference type="PANTHER" id="PTHR30154">
    <property type="entry name" value="LEUCINE-RESPONSIVE REGULATORY PROTEIN"/>
    <property type="match status" value="1"/>
</dbReference>
<accession>A0A1I5YRE6</accession>
<dbReference type="Gene3D" id="1.10.10.10">
    <property type="entry name" value="Winged helix-like DNA-binding domain superfamily/Winged helix DNA-binding domain"/>
    <property type="match status" value="1"/>
</dbReference>
<dbReference type="RefSeq" id="WP_092019662.1">
    <property type="nucleotide sequence ID" value="NZ_FOXH01000021.1"/>
</dbReference>
<dbReference type="PANTHER" id="PTHR30154:SF53">
    <property type="entry name" value="HTH-TYPE TRANSCRIPTIONAL REGULATOR LRPC"/>
    <property type="match status" value="1"/>
</dbReference>
<dbReference type="GO" id="GO:0006355">
    <property type="term" value="P:regulation of DNA-templated transcription"/>
    <property type="evidence" value="ECO:0007669"/>
    <property type="project" value="UniProtKB-ARBA"/>
</dbReference>
<dbReference type="SMART" id="SM00344">
    <property type="entry name" value="HTH_ASNC"/>
    <property type="match status" value="1"/>
</dbReference>
<evidence type="ECO:0000259" key="4">
    <source>
        <dbReference type="PROSITE" id="PS50956"/>
    </source>
</evidence>
<keyword evidence="6" id="KW-1185">Reference proteome</keyword>
<evidence type="ECO:0000256" key="2">
    <source>
        <dbReference type="ARBA" id="ARBA00023125"/>
    </source>
</evidence>
<protein>
    <submittedName>
        <fullName evidence="5">Transcriptional regulator, AsnC family</fullName>
    </submittedName>
</protein>
<dbReference type="SUPFAM" id="SSF46785">
    <property type="entry name" value="Winged helix' DNA-binding domain"/>
    <property type="match status" value="1"/>
</dbReference>
<dbReference type="PRINTS" id="PR00033">
    <property type="entry name" value="HTHASNC"/>
</dbReference>
<dbReference type="CDD" id="cd00090">
    <property type="entry name" value="HTH_ARSR"/>
    <property type="match status" value="1"/>
</dbReference>
<dbReference type="PROSITE" id="PS50956">
    <property type="entry name" value="HTH_ASNC_2"/>
    <property type="match status" value="1"/>
</dbReference>
<dbReference type="Proteomes" id="UP000199306">
    <property type="component" value="Unassembled WGS sequence"/>
</dbReference>